<keyword evidence="1" id="KW-1133">Transmembrane helix</keyword>
<organism evidence="2 3">
    <name type="scientific">Schizophyllum amplum</name>
    <dbReference type="NCBI Taxonomy" id="97359"/>
    <lineage>
        <taxon>Eukaryota</taxon>
        <taxon>Fungi</taxon>
        <taxon>Dikarya</taxon>
        <taxon>Basidiomycota</taxon>
        <taxon>Agaricomycotina</taxon>
        <taxon>Agaricomycetes</taxon>
        <taxon>Agaricomycetidae</taxon>
        <taxon>Agaricales</taxon>
        <taxon>Schizophyllaceae</taxon>
        <taxon>Schizophyllum</taxon>
    </lineage>
</organism>
<proteinExistence type="predicted"/>
<evidence type="ECO:0000313" key="2">
    <source>
        <dbReference type="EMBL" id="TRM56660.1"/>
    </source>
</evidence>
<gene>
    <name evidence="2" type="ORF">BD626DRAFT_518589</name>
</gene>
<evidence type="ECO:0000256" key="1">
    <source>
        <dbReference type="SAM" id="Phobius"/>
    </source>
</evidence>
<reference evidence="2 3" key="1">
    <citation type="journal article" date="2019" name="New Phytol.">
        <title>Comparative genomics reveals unique wood-decay strategies and fruiting body development in the Schizophyllaceae.</title>
        <authorList>
            <person name="Almasi E."/>
            <person name="Sahu N."/>
            <person name="Krizsan K."/>
            <person name="Balint B."/>
            <person name="Kovacs G.M."/>
            <person name="Kiss B."/>
            <person name="Cseklye J."/>
            <person name="Drula E."/>
            <person name="Henrissat B."/>
            <person name="Nagy I."/>
            <person name="Chovatia M."/>
            <person name="Adam C."/>
            <person name="LaButti K."/>
            <person name="Lipzen A."/>
            <person name="Riley R."/>
            <person name="Grigoriev I.V."/>
            <person name="Nagy L.G."/>
        </authorList>
    </citation>
    <scope>NUCLEOTIDE SEQUENCE [LARGE SCALE GENOMIC DNA]</scope>
    <source>
        <strain evidence="2 3">NL-1724</strain>
    </source>
</reference>
<keyword evidence="1" id="KW-0472">Membrane</keyword>
<feature type="transmembrane region" description="Helical" evidence="1">
    <location>
        <begin position="69"/>
        <end position="93"/>
    </location>
</feature>
<keyword evidence="1" id="KW-0812">Transmembrane</keyword>
<feature type="transmembrane region" description="Helical" evidence="1">
    <location>
        <begin position="180"/>
        <end position="202"/>
    </location>
</feature>
<protein>
    <submittedName>
        <fullName evidence="2">Uncharacterized protein</fullName>
    </submittedName>
</protein>
<feature type="transmembrane region" description="Helical" evidence="1">
    <location>
        <begin position="155"/>
        <end position="174"/>
    </location>
</feature>
<sequence length="208" mass="21089">MSYPRAAAESQEVARGQNVENVGHDIVADFDLPTTAPVPTTASTAATVPSHAEWTPFVNLSTFIKAAGIMVTTLTLLSLAVVCGAAAGVILTLVGQQVLLATHGESWAVAPYIVARIGAVGGVLASLASLAILLPVGVLFKSHLTTKDRSITSDMVRSLVPSLCFGAAAGAFAVDQASVAGLVGSAVLSGGSLALTLVFKCFRLLCLG</sequence>
<comment type="caution">
    <text evidence="2">The sequence shown here is derived from an EMBL/GenBank/DDBJ whole genome shotgun (WGS) entry which is preliminary data.</text>
</comment>
<feature type="transmembrane region" description="Helical" evidence="1">
    <location>
        <begin position="113"/>
        <end position="134"/>
    </location>
</feature>
<dbReference type="AlphaFoldDB" id="A0A550BVS3"/>
<evidence type="ECO:0000313" key="3">
    <source>
        <dbReference type="Proteomes" id="UP000320762"/>
    </source>
</evidence>
<name>A0A550BVS3_9AGAR</name>
<dbReference type="EMBL" id="VDMD01000063">
    <property type="protein sequence ID" value="TRM56660.1"/>
    <property type="molecule type" value="Genomic_DNA"/>
</dbReference>
<dbReference type="Proteomes" id="UP000320762">
    <property type="component" value="Unassembled WGS sequence"/>
</dbReference>
<keyword evidence="3" id="KW-1185">Reference proteome</keyword>
<accession>A0A550BVS3</accession>
<feature type="non-terminal residue" evidence="2">
    <location>
        <position position="208"/>
    </location>
</feature>